<name>A0A0F9IKN9_9ZZZZ</name>
<evidence type="ECO:0000313" key="1">
    <source>
        <dbReference type="EMBL" id="KKM20369.1"/>
    </source>
</evidence>
<dbReference type="AlphaFoldDB" id="A0A0F9IKN9"/>
<organism evidence="1">
    <name type="scientific">marine sediment metagenome</name>
    <dbReference type="NCBI Taxonomy" id="412755"/>
    <lineage>
        <taxon>unclassified sequences</taxon>
        <taxon>metagenomes</taxon>
        <taxon>ecological metagenomes</taxon>
    </lineage>
</organism>
<gene>
    <name evidence="1" type="ORF">LCGC14_1646150</name>
</gene>
<accession>A0A0F9IKN9</accession>
<proteinExistence type="predicted"/>
<dbReference type="EMBL" id="LAZR01013781">
    <property type="protein sequence ID" value="KKM20369.1"/>
    <property type="molecule type" value="Genomic_DNA"/>
</dbReference>
<protein>
    <submittedName>
        <fullName evidence="1">Uncharacterized protein</fullName>
    </submittedName>
</protein>
<reference evidence="1" key="1">
    <citation type="journal article" date="2015" name="Nature">
        <title>Complex archaea that bridge the gap between prokaryotes and eukaryotes.</title>
        <authorList>
            <person name="Spang A."/>
            <person name="Saw J.H."/>
            <person name="Jorgensen S.L."/>
            <person name="Zaremba-Niedzwiedzka K."/>
            <person name="Martijn J."/>
            <person name="Lind A.E."/>
            <person name="van Eijk R."/>
            <person name="Schleper C."/>
            <person name="Guy L."/>
            <person name="Ettema T.J."/>
        </authorList>
    </citation>
    <scope>NUCLEOTIDE SEQUENCE</scope>
</reference>
<sequence>MARVIGRSLKKIPGLRSGRLKKAVPLAVAVMNGGMVADIDPADIKDNQFVVK</sequence>
<comment type="caution">
    <text evidence="1">The sequence shown here is derived from an EMBL/GenBank/DDBJ whole genome shotgun (WGS) entry which is preliminary data.</text>
</comment>